<evidence type="ECO:0000313" key="19">
    <source>
        <dbReference type="Proteomes" id="UP000255024"/>
    </source>
</evidence>
<dbReference type="Gene3D" id="1.10.150.80">
    <property type="entry name" value="HRDC domain"/>
    <property type="match status" value="1"/>
</dbReference>
<dbReference type="GO" id="GO:0006260">
    <property type="term" value="P:DNA replication"/>
    <property type="evidence" value="ECO:0007669"/>
    <property type="project" value="InterPro"/>
</dbReference>
<dbReference type="GO" id="GO:0005737">
    <property type="term" value="C:cytoplasm"/>
    <property type="evidence" value="ECO:0007669"/>
    <property type="project" value="TreeGrafter"/>
</dbReference>
<dbReference type="InterPro" id="IPR036388">
    <property type="entry name" value="WH-like_DNA-bd_sf"/>
</dbReference>
<dbReference type="SMART" id="SM00341">
    <property type="entry name" value="HRDC"/>
    <property type="match status" value="1"/>
</dbReference>
<evidence type="ECO:0000256" key="9">
    <source>
        <dbReference type="ARBA" id="ARBA00023125"/>
    </source>
</evidence>
<evidence type="ECO:0000256" key="14">
    <source>
        <dbReference type="ARBA" id="ARBA00044550"/>
    </source>
</evidence>
<evidence type="ECO:0000256" key="6">
    <source>
        <dbReference type="ARBA" id="ARBA00022801"/>
    </source>
</evidence>
<evidence type="ECO:0000256" key="3">
    <source>
        <dbReference type="ARBA" id="ARBA00005446"/>
    </source>
</evidence>
<evidence type="ECO:0000259" key="15">
    <source>
        <dbReference type="PROSITE" id="PS50967"/>
    </source>
</evidence>
<evidence type="ECO:0000259" key="17">
    <source>
        <dbReference type="PROSITE" id="PS51194"/>
    </source>
</evidence>
<dbReference type="RefSeq" id="WP_115091415.1">
    <property type="nucleotide sequence ID" value="NZ_CP068107.1"/>
</dbReference>
<dbReference type="EMBL" id="UGQL01000001">
    <property type="protein sequence ID" value="STZ28483.1"/>
    <property type="molecule type" value="Genomic_DNA"/>
</dbReference>
<dbReference type="Proteomes" id="UP000255024">
    <property type="component" value="Unassembled WGS sequence"/>
</dbReference>
<dbReference type="InterPro" id="IPR044876">
    <property type="entry name" value="HRDC_dom_sf"/>
</dbReference>
<dbReference type="InterPro" id="IPR010997">
    <property type="entry name" value="HRDC-like_sf"/>
</dbReference>
<dbReference type="InterPro" id="IPR048671">
    <property type="entry name" value="RecQ-1-like_HTH"/>
</dbReference>
<keyword evidence="5" id="KW-0547">Nucleotide-binding</keyword>
<comment type="cofactor">
    <cofactor evidence="2">
        <name>Zn(2+)</name>
        <dbReference type="ChEBI" id="CHEBI:29105"/>
    </cofactor>
</comment>
<dbReference type="CDD" id="cd17920">
    <property type="entry name" value="DEXHc_RecQ"/>
    <property type="match status" value="1"/>
</dbReference>
<dbReference type="InterPro" id="IPR002121">
    <property type="entry name" value="HRDC_dom"/>
</dbReference>
<dbReference type="Pfam" id="PF21220">
    <property type="entry name" value="RecQ-1-like_HTH"/>
    <property type="match status" value="1"/>
</dbReference>
<dbReference type="GO" id="GO:0006310">
    <property type="term" value="P:DNA recombination"/>
    <property type="evidence" value="ECO:0007669"/>
    <property type="project" value="InterPro"/>
</dbReference>
<evidence type="ECO:0000256" key="8">
    <source>
        <dbReference type="ARBA" id="ARBA00022840"/>
    </source>
</evidence>
<sequence length="731" mass="82722">MKSIEIDLHKELKRFFGFSQFKGLQEDVVKSIISGHNTFVIMPTGGGKSLCYQLPALVLDGTAIVVSPLIALMKNQVDAIRSLSTEHGIAHVLNSSLTKTEVNQVKEDIKQGITKLLYVAPESLTKEEYVNFLQEVKLSFVAIDEAHCISEWGHDFRPEYRNLRNIIRQLGDIPIIGLTATATPKVQEDILKNLEIPNANVFKASFNRPNLYYEIKPKTKNIESDIIRFIKQRKGKSGVIYCLSRKKVEEIANVLQVNGISAVPYHAGLDAKTRAKHQDMFLMEDVDVVVATIAFGMGIDKPDVRYVIHHDIPKSLESYYQETGRAGRDGGEGWCLAYYSYKDIEKLEKFMAGKPIAEQEIGIALLQEVVAYAETSMSRRKFLLHYFGEEFDEVHGDGADMDDNVRNPKKKSEAKDELQNVLKIISETKQVYKTKEIVFVLLGKLNALLKVNKTDTQAFFGSGKNQDERFWLALIRQANVAGYLKKDIESYGVLKLTELGERFISTPVSFLMTEDHEYADGDTAIENDAPRAELVIDQVLINLLKDLRKKVAKKAGVPPFVVFQDPSLEEMCLKYPITLEEMANIIGVSDGKAKKFGKDFVDAIKNYVEENDIIRPDDLVVKSTGANSALKLYIIQSVDRKLSLDDIAKAKGLDMDALLKEMEQIVYSGTKLNIDYWLDEVLDEDQQEEIYDYFMDSESDNIKTAMAEFDGEYDTEELRLMRIQFITKEAN</sequence>
<keyword evidence="9" id="KW-0238">DNA-binding</keyword>
<evidence type="ECO:0000256" key="12">
    <source>
        <dbReference type="ARBA" id="ARBA00034808"/>
    </source>
</evidence>
<dbReference type="SUPFAM" id="SSF47819">
    <property type="entry name" value="HRDC-like"/>
    <property type="match status" value="1"/>
</dbReference>
<evidence type="ECO:0000259" key="16">
    <source>
        <dbReference type="PROSITE" id="PS51192"/>
    </source>
</evidence>
<dbReference type="PANTHER" id="PTHR13710:SF105">
    <property type="entry name" value="ATP-DEPENDENT DNA HELICASE Q1"/>
    <property type="match status" value="1"/>
</dbReference>
<dbReference type="InterPro" id="IPR036390">
    <property type="entry name" value="WH_DNA-bd_sf"/>
</dbReference>
<dbReference type="GO" id="GO:0006281">
    <property type="term" value="P:DNA repair"/>
    <property type="evidence" value="ECO:0007669"/>
    <property type="project" value="InterPro"/>
</dbReference>
<keyword evidence="4" id="KW-0479">Metal-binding</keyword>
<evidence type="ECO:0000256" key="1">
    <source>
        <dbReference type="ARBA" id="ARBA00001946"/>
    </source>
</evidence>
<keyword evidence="10" id="KW-0413">Isomerase</keyword>
<dbReference type="GO" id="GO:0016787">
    <property type="term" value="F:hydrolase activity"/>
    <property type="evidence" value="ECO:0007669"/>
    <property type="project" value="UniProtKB-KW"/>
</dbReference>
<dbReference type="PANTHER" id="PTHR13710">
    <property type="entry name" value="DNA HELICASE RECQ FAMILY MEMBER"/>
    <property type="match status" value="1"/>
</dbReference>
<dbReference type="InterPro" id="IPR001650">
    <property type="entry name" value="Helicase_C-like"/>
</dbReference>
<dbReference type="Gene3D" id="3.40.50.300">
    <property type="entry name" value="P-loop containing nucleotide triphosphate hydrolases"/>
    <property type="match status" value="2"/>
</dbReference>
<evidence type="ECO:0000256" key="2">
    <source>
        <dbReference type="ARBA" id="ARBA00001947"/>
    </source>
</evidence>
<evidence type="ECO:0000256" key="13">
    <source>
        <dbReference type="ARBA" id="ARBA00044535"/>
    </source>
</evidence>
<evidence type="ECO:0000256" key="7">
    <source>
        <dbReference type="ARBA" id="ARBA00022806"/>
    </source>
</evidence>
<dbReference type="AlphaFoldDB" id="A0A378RN53"/>
<dbReference type="InterPro" id="IPR014001">
    <property type="entry name" value="Helicase_ATP-bd"/>
</dbReference>
<keyword evidence="7 18" id="KW-0347">Helicase</keyword>
<dbReference type="NCBIfam" id="TIGR00614">
    <property type="entry name" value="recQ_fam"/>
    <property type="match status" value="1"/>
</dbReference>
<protein>
    <recommendedName>
        <fullName evidence="13">ATP-dependent DNA helicase RecQ</fullName>
        <ecNumber evidence="12">5.6.2.4</ecNumber>
    </recommendedName>
    <alternativeName>
        <fullName evidence="14">DNA 3'-5' helicase RecQ</fullName>
    </alternativeName>
</protein>
<dbReference type="PROSITE" id="PS51192">
    <property type="entry name" value="HELICASE_ATP_BIND_1"/>
    <property type="match status" value="1"/>
</dbReference>
<dbReference type="SUPFAM" id="SSF46785">
    <property type="entry name" value="Winged helix' DNA-binding domain"/>
    <property type="match status" value="1"/>
</dbReference>
<dbReference type="FunFam" id="3.40.50.300:FF:000156">
    <property type="entry name" value="ATP-dependent DNA helicase recQ"/>
    <property type="match status" value="1"/>
</dbReference>
<dbReference type="SMART" id="SM00487">
    <property type="entry name" value="DEXDc"/>
    <property type="match status" value="1"/>
</dbReference>
<feature type="domain" description="HRDC" evidence="15">
    <location>
        <begin position="534"/>
        <end position="614"/>
    </location>
</feature>
<dbReference type="Pfam" id="PF09382">
    <property type="entry name" value="RQC"/>
    <property type="match status" value="1"/>
</dbReference>
<comment type="cofactor">
    <cofactor evidence="1">
        <name>Mg(2+)</name>
        <dbReference type="ChEBI" id="CHEBI:18420"/>
    </cofactor>
</comment>
<dbReference type="InterPro" id="IPR004589">
    <property type="entry name" value="DNA_helicase_ATP-dep_RecQ"/>
</dbReference>
<dbReference type="InterPro" id="IPR018982">
    <property type="entry name" value="RQC_domain"/>
</dbReference>
<dbReference type="InterPro" id="IPR027417">
    <property type="entry name" value="P-loop_NTPase"/>
</dbReference>
<dbReference type="Gene3D" id="1.10.10.1390">
    <property type="entry name" value="ATP-dependent DNA helicase RecQ"/>
    <property type="match status" value="1"/>
</dbReference>
<dbReference type="GO" id="GO:0030894">
    <property type="term" value="C:replisome"/>
    <property type="evidence" value="ECO:0007669"/>
    <property type="project" value="TreeGrafter"/>
</dbReference>
<dbReference type="Pfam" id="PF00270">
    <property type="entry name" value="DEAD"/>
    <property type="match status" value="1"/>
</dbReference>
<dbReference type="PROSITE" id="PS51194">
    <property type="entry name" value="HELICASE_CTER"/>
    <property type="match status" value="1"/>
</dbReference>
<keyword evidence="8" id="KW-0067">ATP-binding</keyword>
<gene>
    <name evidence="18" type="primary">recQ_2</name>
    <name evidence="18" type="ORF">NCTC11179_02034</name>
</gene>
<reference evidence="18 19" key="1">
    <citation type="submission" date="2018-06" db="EMBL/GenBank/DDBJ databases">
        <authorList>
            <consortium name="Pathogen Informatics"/>
            <person name="Doyle S."/>
        </authorList>
    </citation>
    <scope>NUCLEOTIDE SEQUENCE [LARGE SCALE GENOMIC DNA]</scope>
    <source>
        <strain evidence="18 19">NCTC11179</strain>
    </source>
</reference>
<dbReference type="EC" id="5.6.2.4" evidence="12"/>
<evidence type="ECO:0000256" key="5">
    <source>
        <dbReference type="ARBA" id="ARBA00022741"/>
    </source>
</evidence>
<dbReference type="GO" id="GO:0003677">
    <property type="term" value="F:DNA binding"/>
    <property type="evidence" value="ECO:0007669"/>
    <property type="project" value="UniProtKB-KW"/>
</dbReference>
<dbReference type="SMART" id="SM00956">
    <property type="entry name" value="RQC"/>
    <property type="match status" value="1"/>
</dbReference>
<dbReference type="PROSITE" id="PS50967">
    <property type="entry name" value="HRDC"/>
    <property type="match status" value="1"/>
</dbReference>
<evidence type="ECO:0000313" key="18">
    <source>
        <dbReference type="EMBL" id="STZ28483.1"/>
    </source>
</evidence>
<comment type="similarity">
    <text evidence="3">Belongs to the helicase family. RecQ subfamily.</text>
</comment>
<proteinExistence type="inferred from homology"/>
<dbReference type="GO" id="GO:0009378">
    <property type="term" value="F:four-way junction helicase activity"/>
    <property type="evidence" value="ECO:0007669"/>
    <property type="project" value="TreeGrafter"/>
</dbReference>
<accession>A0A378RN53</accession>
<keyword evidence="6 18" id="KW-0378">Hydrolase</keyword>
<dbReference type="GO" id="GO:0043590">
    <property type="term" value="C:bacterial nucleoid"/>
    <property type="evidence" value="ECO:0007669"/>
    <property type="project" value="TreeGrafter"/>
</dbReference>
<evidence type="ECO:0000256" key="10">
    <source>
        <dbReference type="ARBA" id="ARBA00023235"/>
    </source>
</evidence>
<dbReference type="Pfam" id="PF16124">
    <property type="entry name" value="RecQ_Zn_bind"/>
    <property type="match status" value="1"/>
</dbReference>
<keyword evidence="19" id="KW-1185">Reference proteome</keyword>
<evidence type="ECO:0000256" key="4">
    <source>
        <dbReference type="ARBA" id="ARBA00022723"/>
    </source>
</evidence>
<name>A0A378RN53_MYROD</name>
<dbReference type="SUPFAM" id="SSF52540">
    <property type="entry name" value="P-loop containing nucleoside triphosphate hydrolases"/>
    <property type="match status" value="1"/>
</dbReference>
<comment type="catalytic activity">
    <reaction evidence="11">
        <text>Couples ATP hydrolysis with the unwinding of duplex DNA by translocating in the 3'-5' direction.</text>
        <dbReference type="EC" id="5.6.2.4"/>
    </reaction>
</comment>
<dbReference type="GO" id="GO:0046872">
    <property type="term" value="F:metal ion binding"/>
    <property type="evidence" value="ECO:0007669"/>
    <property type="project" value="UniProtKB-KW"/>
</dbReference>
<dbReference type="GO" id="GO:0005524">
    <property type="term" value="F:ATP binding"/>
    <property type="evidence" value="ECO:0007669"/>
    <property type="project" value="UniProtKB-KW"/>
</dbReference>
<dbReference type="GO" id="GO:0043138">
    <property type="term" value="F:3'-5' DNA helicase activity"/>
    <property type="evidence" value="ECO:0007669"/>
    <property type="project" value="UniProtKB-EC"/>
</dbReference>
<feature type="domain" description="Helicase ATP-binding" evidence="16">
    <location>
        <begin position="29"/>
        <end position="200"/>
    </location>
</feature>
<dbReference type="InterPro" id="IPR032284">
    <property type="entry name" value="RecQ_Zn-bd"/>
</dbReference>
<dbReference type="Gene3D" id="1.10.10.10">
    <property type="entry name" value="Winged helix-like DNA-binding domain superfamily/Winged helix DNA-binding domain"/>
    <property type="match status" value="1"/>
</dbReference>
<evidence type="ECO:0000256" key="11">
    <source>
        <dbReference type="ARBA" id="ARBA00034617"/>
    </source>
</evidence>
<organism evidence="18 19">
    <name type="scientific">Myroides odoratus</name>
    <name type="common">Flavobacterium odoratum</name>
    <dbReference type="NCBI Taxonomy" id="256"/>
    <lineage>
        <taxon>Bacteria</taxon>
        <taxon>Pseudomonadati</taxon>
        <taxon>Bacteroidota</taxon>
        <taxon>Flavobacteriia</taxon>
        <taxon>Flavobacteriales</taxon>
        <taxon>Flavobacteriaceae</taxon>
        <taxon>Myroides</taxon>
    </lineage>
</organism>
<feature type="domain" description="Helicase C-terminal" evidence="17">
    <location>
        <begin position="214"/>
        <end position="378"/>
    </location>
</feature>
<dbReference type="SMART" id="SM00490">
    <property type="entry name" value="HELICc"/>
    <property type="match status" value="1"/>
</dbReference>
<dbReference type="Pfam" id="PF00570">
    <property type="entry name" value="HRDC"/>
    <property type="match status" value="1"/>
</dbReference>
<dbReference type="FunFam" id="3.40.50.300:FF:001051">
    <property type="entry name" value="ATP-dependent DNA helicase RecQ"/>
    <property type="match status" value="1"/>
</dbReference>
<dbReference type="InterPro" id="IPR011545">
    <property type="entry name" value="DEAD/DEAH_box_helicase_dom"/>
</dbReference>
<dbReference type="CDD" id="cd18794">
    <property type="entry name" value="SF2_C_RecQ"/>
    <property type="match status" value="1"/>
</dbReference>
<dbReference type="Pfam" id="PF00271">
    <property type="entry name" value="Helicase_C"/>
    <property type="match status" value="1"/>
</dbReference>